<reference evidence="1 2" key="1">
    <citation type="submission" date="2019-03" db="EMBL/GenBank/DDBJ databases">
        <title>Ramlibacter rhizophilus CCTCC AB2015357, whole genome shotgun sequence.</title>
        <authorList>
            <person name="Zhang X."/>
            <person name="Feng G."/>
            <person name="Zhu H."/>
        </authorList>
    </citation>
    <scope>NUCLEOTIDE SEQUENCE [LARGE SCALE GENOMIC DNA]</scope>
    <source>
        <strain evidence="1 2">CCTCC AB2015357</strain>
    </source>
</reference>
<accession>A0A4Z0BVQ4</accession>
<evidence type="ECO:0008006" key="3">
    <source>
        <dbReference type="Google" id="ProtNLM"/>
    </source>
</evidence>
<keyword evidence="2" id="KW-1185">Reference proteome</keyword>
<organism evidence="1 2">
    <name type="scientific">Ramlibacter rhizophilus</name>
    <dbReference type="NCBI Taxonomy" id="1781167"/>
    <lineage>
        <taxon>Bacteria</taxon>
        <taxon>Pseudomonadati</taxon>
        <taxon>Pseudomonadota</taxon>
        <taxon>Betaproteobacteria</taxon>
        <taxon>Burkholderiales</taxon>
        <taxon>Comamonadaceae</taxon>
        <taxon>Ramlibacter</taxon>
    </lineage>
</organism>
<dbReference type="SUPFAM" id="SSF52141">
    <property type="entry name" value="Uracil-DNA glycosylase-like"/>
    <property type="match status" value="1"/>
</dbReference>
<dbReference type="InterPro" id="IPR036895">
    <property type="entry name" value="Uracil-DNA_glycosylase-like_sf"/>
</dbReference>
<sequence length="174" mass="19063">MHFHRGRHPTAFIFSAPGAKEKASGKPVTGDTGTNLEEALAYLADARPDVFPSRTRYDYRITNAFATPLARSLGDRRTEATREEILSPENVLRVKQELKGIPLVVLCGAKAAYLADVLRESGFQVVRCSHTGNRGLVSKHNAASKGGATPEARRALRIRAWAQCLLEQLPVERG</sequence>
<gene>
    <name evidence="1" type="ORF">EZ242_05810</name>
</gene>
<dbReference type="EMBL" id="SMLL01000002">
    <property type="protein sequence ID" value="TFZ03397.1"/>
    <property type="molecule type" value="Genomic_DNA"/>
</dbReference>
<evidence type="ECO:0000313" key="1">
    <source>
        <dbReference type="EMBL" id="TFZ03397.1"/>
    </source>
</evidence>
<comment type="caution">
    <text evidence="1">The sequence shown here is derived from an EMBL/GenBank/DDBJ whole genome shotgun (WGS) entry which is preliminary data.</text>
</comment>
<proteinExistence type="predicted"/>
<name>A0A4Z0BVQ4_9BURK</name>
<dbReference type="Gene3D" id="3.40.470.10">
    <property type="entry name" value="Uracil-DNA glycosylase-like domain"/>
    <property type="match status" value="1"/>
</dbReference>
<dbReference type="AlphaFoldDB" id="A0A4Z0BVQ4"/>
<dbReference type="Proteomes" id="UP000297564">
    <property type="component" value="Unassembled WGS sequence"/>
</dbReference>
<dbReference type="OrthoDB" id="8904636at2"/>
<protein>
    <recommendedName>
        <fullName evidence="3">Uracil-DNA glycosylase-like domain-containing protein</fullName>
    </recommendedName>
</protein>
<evidence type="ECO:0000313" key="2">
    <source>
        <dbReference type="Proteomes" id="UP000297564"/>
    </source>
</evidence>
<dbReference type="RefSeq" id="WP_135284196.1">
    <property type="nucleotide sequence ID" value="NZ_SMLL01000002.1"/>
</dbReference>